<evidence type="ECO:0000313" key="1">
    <source>
        <dbReference type="EMBL" id="KAJ6339482.1"/>
    </source>
</evidence>
<dbReference type="EMBL" id="JAPFFI010000020">
    <property type="protein sequence ID" value="KAJ6339482.1"/>
    <property type="molecule type" value="Genomic_DNA"/>
</dbReference>
<sequence length="36" mass="4228">MIYVMEAGIMRSGRDVVILKYKMLDDIEIELFSSNF</sequence>
<proteinExistence type="predicted"/>
<keyword evidence="2" id="KW-1185">Reference proteome</keyword>
<evidence type="ECO:0000313" key="2">
    <source>
        <dbReference type="Proteomes" id="UP001141253"/>
    </source>
</evidence>
<comment type="caution">
    <text evidence="1">The sequence shown here is derived from an EMBL/GenBank/DDBJ whole genome shotgun (WGS) entry which is preliminary data.</text>
</comment>
<organism evidence="1 2">
    <name type="scientific">Salix suchowensis</name>
    <dbReference type="NCBI Taxonomy" id="1278906"/>
    <lineage>
        <taxon>Eukaryota</taxon>
        <taxon>Viridiplantae</taxon>
        <taxon>Streptophyta</taxon>
        <taxon>Embryophyta</taxon>
        <taxon>Tracheophyta</taxon>
        <taxon>Spermatophyta</taxon>
        <taxon>Magnoliopsida</taxon>
        <taxon>eudicotyledons</taxon>
        <taxon>Gunneridae</taxon>
        <taxon>Pentapetalae</taxon>
        <taxon>rosids</taxon>
        <taxon>fabids</taxon>
        <taxon>Malpighiales</taxon>
        <taxon>Salicaceae</taxon>
        <taxon>Saliceae</taxon>
        <taxon>Salix</taxon>
    </lineage>
</organism>
<protein>
    <submittedName>
        <fullName evidence="1">Uncharacterized protein</fullName>
    </submittedName>
</protein>
<dbReference type="Proteomes" id="UP001141253">
    <property type="component" value="Chromosome 15W"/>
</dbReference>
<gene>
    <name evidence="1" type="ORF">OIU77_007443</name>
</gene>
<name>A0ABQ9AHB6_9ROSI</name>
<accession>A0ABQ9AHB6</accession>
<reference evidence="1" key="1">
    <citation type="submission" date="2022-10" db="EMBL/GenBank/DDBJ databases">
        <authorList>
            <person name="Hyden B.L."/>
            <person name="Feng K."/>
            <person name="Yates T."/>
            <person name="Jawdy S."/>
            <person name="Smart L.B."/>
            <person name="Muchero W."/>
        </authorList>
    </citation>
    <scope>NUCLEOTIDE SEQUENCE</scope>
    <source>
        <tissue evidence="1">Shoot tip</tissue>
    </source>
</reference>
<reference evidence="1" key="2">
    <citation type="journal article" date="2023" name="Int. J. Mol. Sci.">
        <title>De Novo Assembly and Annotation of 11 Diverse Shrub Willow (Salix) Genomes Reveals Novel Gene Organization in Sex-Linked Regions.</title>
        <authorList>
            <person name="Hyden B."/>
            <person name="Feng K."/>
            <person name="Yates T.B."/>
            <person name="Jawdy S."/>
            <person name="Cereghino C."/>
            <person name="Smart L.B."/>
            <person name="Muchero W."/>
        </authorList>
    </citation>
    <scope>NUCLEOTIDE SEQUENCE</scope>
    <source>
        <tissue evidence="1">Shoot tip</tissue>
    </source>
</reference>